<dbReference type="AlphaFoldDB" id="A0A182SKH2"/>
<evidence type="ECO:0000313" key="2">
    <source>
        <dbReference type="EnsemblMetazoa" id="AMAM008573-PA"/>
    </source>
</evidence>
<proteinExistence type="predicted"/>
<dbReference type="VEuPathDB" id="VectorBase:AMAM008573"/>
<evidence type="ECO:0000313" key="3">
    <source>
        <dbReference type="Proteomes" id="UP000075901"/>
    </source>
</evidence>
<feature type="region of interest" description="Disordered" evidence="1">
    <location>
        <begin position="84"/>
        <end position="144"/>
    </location>
</feature>
<reference evidence="2" key="2">
    <citation type="submission" date="2020-05" db="UniProtKB">
        <authorList>
            <consortium name="EnsemblMetazoa"/>
        </authorList>
    </citation>
    <scope>IDENTIFICATION</scope>
    <source>
        <strain evidence="2">maculatus3</strain>
    </source>
</reference>
<keyword evidence="3" id="KW-1185">Reference proteome</keyword>
<dbReference type="Proteomes" id="UP000075901">
    <property type="component" value="Unassembled WGS sequence"/>
</dbReference>
<sequence>MDSLRPNGKLTAPEPWSLKEAPNSRVLRKRALSDVLEESPNALSWHNVQRHNSEHSMNGAAFVHRPSATCSSSSCTAEQVDATAAGSVDSEASCAEEKPLASGRRSSGRLIALGTKNYSDTRRNKRRREQPESSSHNYDLLSAM</sequence>
<protein>
    <submittedName>
        <fullName evidence="2">Uncharacterized protein</fullName>
    </submittedName>
</protein>
<name>A0A182SKH2_9DIPT</name>
<accession>A0A182SKH2</accession>
<organism evidence="2 3">
    <name type="scientific">Anopheles maculatus</name>
    <dbReference type="NCBI Taxonomy" id="74869"/>
    <lineage>
        <taxon>Eukaryota</taxon>
        <taxon>Metazoa</taxon>
        <taxon>Ecdysozoa</taxon>
        <taxon>Arthropoda</taxon>
        <taxon>Hexapoda</taxon>
        <taxon>Insecta</taxon>
        <taxon>Pterygota</taxon>
        <taxon>Neoptera</taxon>
        <taxon>Endopterygota</taxon>
        <taxon>Diptera</taxon>
        <taxon>Nematocera</taxon>
        <taxon>Culicoidea</taxon>
        <taxon>Culicidae</taxon>
        <taxon>Anophelinae</taxon>
        <taxon>Anopheles</taxon>
        <taxon>Anopheles maculatus group</taxon>
    </lineage>
</organism>
<dbReference type="EnsemblMetazoa" id="AMAM008573-RA">
    <property type="protein sequence ID" value="AMAM008573-PA"/>
    <property type="gene ID" value="AMAM008573"/>
</dbReference>
<evidence type="ECO:0000256" key="1">
    <source>
        <dbReference type="SAM" id="MobiDB-lite"/>
    </source>
</evidence>
<reference evidence="3" key="1">
    <citation type="submission" date="2013-09" db="EMBL/GenBank/DDBJ databases">
        <title>The Genome Sequence of Anopheles maculatus species B.</title>
        <authorList>
            <consortium name="The Broad Institute Genomics Platform"/>
            <person name="Neafsey D.E."/>
            <person name="Besansky N."/>
            <person name="Howell P."/>
            <person name="Walton C."/>
            <person name="Young S.K."/>
            <person name="Zeng Q."/>
            <person name="Gargeya S."/>
            <person name="Fitzgerald M."/>
            <person name="Haas B."/>
            <person name="Abouelleil A."/>
            <person name="Allen A.W."/>
            <person name="Alvarado L."/>
            <person name="Arachchi H.M."/>
            <person name="Berlin A.M."/>
            <person name="Chapman S.B."/>
            <person name="Gainer-Dewar J."/>
            <person name="Goldberg J."/>
            <person name="Griggs A."/>
            <person name="Gujja S."/>
            <person name="Hansen M."/>
            <person name="Howarth C."/>
            <person name="Imamovic A."/>
            <person name="Ireland A."/>
            <person name="Larimer J."/>
            <person name="McCowan C."/>
            <person name="Murphy C."/>
            <person name="Pearson M."/>
            <person name="Poon T.W."/>
            <person name="Priest M."/>
            <person name="Roberts A."/>
            <person name="Saif S."/>
            <person name="Shea T."/>
            <person name="Sisk P."/>
            <person name="Sykes S."/>
            <person name="Wortman J."/>
            <person name="Nusbaum C."/>
            <person name="Birren B."/>
        </authorList>
    </citation>
    <scope>NUCLEOTIDE SEQUENCE [LARGE SCALE GENOMIC DNA]</scope>
    <source>
        <strain evidence="3">maculatus3</strain>
    </source>
</reference>